<dbReference type="STRING" id="1202772.A0A1V9YFD8"/>
<organism evidence="2 3">
    <name type="scientific">Achlya hypogyna</name>
    <name type="common">Oomycete</name>
    <name type="synonym">Protoachlya hypogyna</name>
    <dbReference type="NCBI Taxonomy" id="1202772"/>
    <lineage>
        <taxon>Eukaryota</taxon>
        <taxon>Sar</taxon>
        <taxon>Stramenopiles</taxon>
        <taxon>Oomycota</taxon>
        <taxon>Saprolegniomycetes</taxon>
        <taxon>Saprolegniales</taxon>
        <taxon>Achlyaceae</taxon>
        <taxon>Achlya</taxon>
    </lineage>
</organism>
<dbReference type="Proteomes" id="UP000243579">
    <property type="component" value="Unassembled WGS sequence"/>
</dbReference>
<evidence type="ECO:0000313" key="3">
    <source>
        <dbReference type="Proteomes" id="UP000243579"/>
    </source>
</evidence>
<dbReference type="PANTHER" id="PTHR46780">
    <property type="entry name" value="PROTEIN EVA-1"/>
    <property type="match status" value="1"/>
</dbReference>
<dbReference type="Gene3D" id="2.60.120.740">
    <property type="match status" value="2"/>
</dbReference>
<protein>
    <recommendedName>
        <fullName evidence="1">SUEL-type lectin domain-containing protein</fullName>
    </recommendedName>
</protein>
<feature type="domain" description="SUEL-type lectin" evidence="1">
    <location>
        <begin position="97"/>
        <end position="183"/>
    </location>
</feature>
<dbReference type="EMBL" id="JNBR01001885">
    <property type="protein sequence ID" value="OQR84357.1"/>
    <property type="molecule type" value="Genomic_DNA"/>
</dbReference>
<keyword evidence="3" id="KW-1185">Reference proteome</keyword>
<dbReference type="PROSITE" id="PS50228">
    <property type="entry name" value="SUEL_LECTIN"/>
    <property type="match status" value="2"/>
</dbReference>
<evidence type="ECO:0000313" key="2">
    <source>
        <dbReference type="EMBL" id="OQR84357.1"/>
    </source>
</evidence>
<comment type="caution">
    <text evidence="2">The sequence shown here is derived from an EMBL/GenBank/DDBJ whole genome shotgun (WGS) entry which is preliminary data.</text>
</comment>
<dbReference type="CDD" id="cd22842">
    <property type="entry name" value="Gal_Rha_Lectin_BGal"/>
    <property type="match status" value="2"/>
</dbReference>
<dbReference type="Pfam" id="PF02140">
    <property type="entry name" value="SUEL_Lectin"/>
    <property type="match status" value="2"/>
</dbReference>
<sequence length="193" mass="19601">MTEGSSLTLACPPGKKLGSIVFASYGTPTGNLLSFQTGACDAPTSLEVVANTCIGQATCTLSATNGVFGDPCSGTYKALSVEAQCVDATATLIGGSVDEHETLVLQCPPSQKIALVAFASYGSPTGALGTYTTGACDAASSVAVIERQCTGQASCSIHADNAVFGGDPCVGTAKELSVAVECMDIYQLRRLRR</sequence>
<feature type="domain" description="SUEL-type lectin" evidence="1">
    <location>
        <begin position="1"/>
        <end position="86"/>
    </location>
</feature>
<reference evidence="2 3" key="1">
    <citation type="journal article" date="2014" name="Genome Biol. Evol.">
        <title>The secreted proteins of Achlya hypogyna and Thraustotheca clavata identify the ancestral oomycete secretome and reveal gene acquisitions by horizontal gene transfer.</title>
        <authorList>
            <person name="Misner I."/>
            <person name="Blouin N."/>
            <person name="Leonard G."/>
            <person name="Richards T.A."/>
            <person name="Lane C.E."/>
        </authorList>
    </citation>
    <scope>NUCLEOTIDE SEQUENCE [LARGE SCALE GENOMIC DNA]</scope>
    <source>
        <strain evidence="2 3">ATCC 48635</strain>
    </source>
</reference>
<dbReference type="AlphaFoldDB" id="A0A1V9YFD8"/>
<dbReference type="InterPro" id="IPR043159">
    <property type="entry name" value="Lectin_gal-bd_sf"/>
</dbReference>
<dbReference type="GO" id="GO:0030246">
    <property type="term" value="F:carbohydrate binding"/>
    <property type="evidence" value="ECO:0007669"/>
    <property type="project" value="InterPro"/>
</dbReference>
<gene>
    <name evidence="2" type="ORF">ACHHYP_13493</name>
</gene>
<evidence type="ECO:0000259" key="1">
    <source>
        <dbReference type="PROSITE" id="PS50228"/>
    </source>
</evidence>
<dbReference type="InterPro" id="IPR000922">
    <property type="entry name" value="Lectin_gal-bd_dom"/>
</dbReference>
<proteinExistence type="predicted"/>
<accession>A0A1V9YFD8</accession>
<dbReference type="OrthoDB" id="1100386at2759"/>
<name>A0A1V9YFD8_ACHHY</name>